<dbReference type="GO" id="GO:0003677">
    <property type="term" value="F:DNA binding"/>
    <property type="evidence" value="ECO:0007669"/>
    <property type="project" value="UniProtKB-KW"/>
</dbReference>
<comment type="caution">
    <text evidence="3">The sequence shown here is derived from an EMBL/GenBank/DDBJ whole genome shotgun (WGS) entry which is preliminary data.</text>
</comment>
<evidence type="ECO:0008006" key="5">
    <source>
        <dbReference type="Google" id="ProtNLM"/>
    </source>
</evidence>
<dbReference type="EMBL" id="VSZY01000021">
    <property type="protein sequence ID" value="MCU9969649.1"/>
    <property type="molecule type" value="Genomic_DNA"/>
</dbReference>
<dbReference type="GO" id="GO:0009307">
    <property type="term" value="P:DNA restriction-modification system"/>
    <property type="evidence" value="ECO:0007669"/>
    <property type="project" value="UniProtKB-KW"/>
</dbReference>
<evidence type="ECO:0000256" key="2">
    <source>
        <dbReference type="ARBA" id="ARBA00023125"/>
    </source>
</evidence>
<evidence type="ECO:0000256" key="1">
    <source>
        <dbReference type="ARBA" id="ARBA00022747"/>
    </source>
</evidence>
<evidence type="ECO:0000313" key="3">
    <source>
        <dbReference type="EMBL" id="MCU9969649.1"/>
    </source>
</evidence>
<name>A0ABD4TZ19_9ACTO</name>
<keyword evidence="1" id="KW-0680">Restriction system</keyword>
<sequence length="374" mass="41127">MTSKPQFVGERQSLENRVEYVRGVTYKAAVDLHGELDENSYVLLRANNIQDGELIFDDVQYVDRSKVKPKQLLRYGDILFCASSGSKGLVGKAALVRETMPVTFGAFCCVLRPKGNEAEYLGHYFQSRQYRRAIEEVCSGSNINNLKAANFLSLVVPHYDGDSTRAISVLFDLIDAQVQQAKNQIKQLDSLVKSRFVEMFGDPVTAVSGVTLGVVANMKAGKTTTAKTIHDVYAPGLYPCYGGNGLRGYSAEPTHEGVFPLIGRQGALCGNVQIAHGIFRATEHAVIVDCKTSCEPVWLFHYLKYDDLGRLATGAAQPGLSVKDLKLVPVQLPSKDRQVDFISFAAQVDKSRFVDLGSERNEVLSILDVVAYIC</sequence>
<dbReference type="InterPro" id="IPR052021">
    <property type="entry name" value="Type-I_RS_S_subunit"/>
</dbReference>
<dbReference type="CDD" id="cd17252">
    <property type="entry name" value="RMtype1_S_EcoKI-TRD1-CR1_like"/>
    <property type="match status" value="1"/>
</dbReference>
<dbReference type="Proteomes" id="UP001209486">
    <property type="component" value="Unassembled WGS sequence"/>
</dbReference>
<dbReference type="SUPFAM" id="SSF116734">
    <property type="entry name" value="DNA methylase specificity domain"/>
    <property type="match status" value="2"/>
</dbReference>
<proteinExistence type="predicted"/>
<dbReference type="CDD" id="cd17266">
    <property type="entry name" value="RMtype1_S_Sau1132ORF3780P-TRD2-CR2_like"/>
    <property type="match status" value="1"/>
</dbReference>
<keyword evidence="2" id="KW-0238">DNA-binding</keyword>
<reference evidence="3 4" key="1">
    <citation type="submission" date="2019-08" db="EMBL/GenBank/DDBJ databases">
        <title>Comparison of rpoB and gyrB Sequences from Mobiluncus Species and Development of a Multiplex PCR Method for Clinical Detection of Mobiluncus curtisii and Mobiluncus mulieris.</title>
        <authorList>
            <person name="Yang L."/>
            <person name="Shen Y."/>
            <person name="Xu G."/>
            <person name="Shu L.-B."/>
            <person name="Hu J."/>
            <person name="Zhang R."/>
            <person name="Wang Y."/>
            <person name="Zhou H.-W."/>
            <person name="Zhang X."/>
        </authorList>
    </citation>
    <scope>NUCLEOTIDE SEQUENCE [LARGE SCALE GENOMIC DNA]</scope>
    <source>
        <strain evidence="3 4">M26</strain>
    </source>
</reference>
<dbReference type="PANTHER" id="PTHR30408:SF12">
    <property type="entry name" value="TYPE I RESTRICTION ENZYME MJAVIII SPECIFICITY SUBUNIT"/>
    <property type="match status" value="1"/>
</dbReference>
<organism evidence="3 4">
    <name type="scientific">Mobiluncus mulieris</name>
    <dbReference type="NCBI Taxonomy" id="2052"/>
    <lineage>
        <taxon>Bacteria</taxon>
        <taxon>Bacillati</taxon>
        <taxon>Actinomycetota</taxon>
        <taxon>Actinomycetes</taxon>
        <taxon>Actinomycetales</taxon>
        <taxon>Actinomycetaceae</taxon>
        <taxon>Mobiluncus</taxon>
    </lineage>
</organism>
<dbReference type="PANTHER" id="PTHR30408">
    <property type="entry name" value="TYPE-1 RESTRICTION ENZYME ECOKI SPECIFICITY PROTEIN"/>
    <property type="match status" value="1"/>
</dbReference>
<dbReference type="AlphaFoldDB" id="A0ABD4TZ19"/>
<dbReference type="InterPro" id="IPR044946">
    <property type="entry name" value="Restrct_endonuc_typeI_TRD_sf"/>
</dbReference>
<accession>A0ABD4TZ19</accession>
<gene>
    <name evidence="3" type="ORF">FYZ43_09695</name>
</gene>
<evidence type="ECO:0000313" key="4">
    <source>
        <dbReference type="Proteomes" id="UP001209486"/>
    </source>
</evidence>
<protein>
    <recommendedName>
        <fullName evidence="5">Restriction endonuclease subunit S</fullName>
    </recommendedName>
</protein>
<dbReference type="Gene3D" id="3.90.220.20">
    <property type="entry name" value="DNA methylase specificity domains"/>
    <property type="match status" value="2"/>
</dbReference>
<dbReference type="RefSeq" id="WP_114991171.1">
    <property type="nucleotide sequence ID" value="NZ_JABCUP010000021.1"/>
</dbReference>